<dbReference type="GO" id="GO:0006281">
    <property type="term" value="P:DNA repair"/>
    <property type="evidence" value="ECO:0007669"/>
    <property type="project" value="UniProtKB-KW"/>
</dbReference>
<dbReference type="SUPFAM" id="SSF57884">
    <property type="entry name" value="Ada DNA repair protein, N-terminal domain (N-Ada 10)"/>
    <property type="match status" value="1"/>
</dbReference>
<keyword evidence="4" id="KW-0479">Metal-binding</keyword>
<feature type="region of interest" description="Disordered" evidence="12">
    <location>
        <begin position="51"/>
        <end position="94"/>
    </location>
</feature>
<feature type="compositionally biased region" description="Polar residues" evidence="12">
    <location>
        <begin position="66"/>
        <end position="81"/>
    </location>
</feature>
<evidence type="ECO:0000313" key="15">
    <source>
        <dbReference type="Proteomes" id="UP000185904"/>
    </source>
</evidence>
<feature type="region of interest" description="Disordered" evidence="12">
    <location>
        <begin position="319"/>
        <end position="363"/>
    </location>
</feature>
<proteinExistence type="predicted"/>
<dbReference type="InterPro" id="IPR018062">
    <property type="entry name" value="HTH_AraC-typ_CS"/>
</dbReference>
<dbReference type="InterPro" id="IPR035451">
    <property type="entry name" value="Ada-like_dom_sf"/>
</dbReference>
<dbReference type="GO" id="GO:0008270">
    <property type="term" value="F:zinc ion binding"/>
    <property type="evidence" value="ECO:0007669"/>
    <property type="project" value="InterPro"/>
</dbReference>
<dbReference type="GO" id="GO:0008168">
    <property type="term" value="F:methyltransferase activity"/>
    <property type="evidence" value="ECO:0007669"/>
    <property type="project" value="UniProtKB-KW"/>
</dbReference>
<feature type="compositionally biased region" description="Basic and acidic residues" evidence="12">
    <location>
        <begin position="229"/>
        <end position="242"/>
    </location>
</feature>
<dbReference type="OrthoDB" id="2447880at2759"/>
<evidence type="ECO:0000256" key="1">
    <source>
        <dbReference type="ARBA" id="ARBA00001947"/>
    </source>
</evidence>
<dbReference type="GO" id="GO:0003700">
    <property type="term" value="F:DNA-binding transcription factor activity"/>
    <property type="evidence" value="ECO:0007669"/>
    <property type="project" value="InterPro"/>
</dbReference>
<dbReference type="PROSITE" id="PS00041">
    <property type="entry name" value="HTH_ARAC_FAMILY_1"/>
    <property type="match status" value="1"/>
</dbReference>
<keyword evidence="3" id="KW-0808">Transferase</keyword>
<feature type="compositionally biased region" description="Polar residues" evidence="12">
    <location>
        <begin position="199"/>
        <end position="217"/>
    </location>
</feature>
<evidence type="ECO:0000256" key="2">
    <source>
        <dbReference type="ARBA" id="ARBA00022603"/>
    </source>
</evidence>
<keyword evidence="11" id="KW-0234">DNA repair</keyword>
<feature type="compositionally biased region" description="Polar residues" evidence="12">
    <location>
        <begin position="319"/>
        <end position="328"/>
    </location>
</feature>
<dbReference type="GO" id="GO:0043565">
    <property type="term" value="F:sequence-specific DNA binding"/>
    <property type="evidence" value="ECO:0007669"/>
    <property type="project" value="InterPro"/>
</dbReference>
<dbReference type="PROSITE" id="PS01124">
    <property type="entry name" value="HTH_ARAC_FAMILY_2"/>
    <property type="match status" value="1"/>
</dbReference>
<dbReference type="SUPFAM" id="SSF46689">
    <property type="entry name" value="Homeodomain-like"/>
    <property type="match status" value="1"/>
</dbReference>
<accession>A0A178CW20</accession>
<dbReference type="Gene3D" id="1.10.10.60">
    <property type="entry name" value="Homeodomain-like"/>
    <property type="match status" value="1"/>
</dbReference>
<evidence type="ECO:0000256" key="8">
    <source>
        <dbReference type="ARBA" id="ARBA00023125"/>
    </source>
</evidence>
<gene>
    <name evidence="14" type="ORF">AYO20_06687</name>
</gene>
<feature type="compositionally biased region" description="Acidic residues" evidence="12">
    <location>
        <begin position="243"/>
        <end position="253"/>
    </location>
</feature>
<dbReference type="EMBL" id="LVCJ01000043">
    <property type="protein sequence ID" value="OAL34039.1"/>
    <property type="molecule type" value="Genomic_DNA"/>
</dbReference>
<feature type="domain" description="HTH araC/xylS-type" evidence="13">
    <location>
        <begin position="261"/>
        <end position="309"/>
    </location>
</feature>
<keyword evidence="9" id="KW-0010">Activator</keyword>
<evidence type="ECO:0000256" key="9">
    <source>
        <dbReference type="ARBA" id="ARBA00023159"/>
    </source>
</evidence>
<evidence type="ECO:0000313" key="14">
    <source>
        <dbReference type="EMBL" id="OAL34039.1"/>
    </source>
</evidence>
<evidence type="ECO:0000256" key="3">
    <source>
        <dbReference type="ARBA" id="ARBA00022679"/>
    </source>
</evidence>
<organism evidence="14 15">
    <name type="scientific">Fonsecaea nubica</name>
    <dbReference type="NCBI Taxonomy" id="856822"/>
    <lineage>
        <taxon>Eukaryota</taxon>
        <taxon>Fungi</taxon>
        <taxon>Dikarya</taxon>
        <taxon>Ascomycota</taxon>
        <taxon>Pezizomycotina</taxon>
        <taxon>Eurotiomycetes</taxon>
        <taxon>Chaetothyriomycetidae</taxon>
        <taxon>Chaetothyriales</taxon>
        <taxon>Herpotrichiellaceae</taxon>
        <taxon>Fonsecaea</taxon>
    </lineage>
</organism>
<evidence type="ECO:0000256" key="4">
    <source>
        <dbReference type="ARBA" id="ARBA00022723"/>
    </source>
</evidence>
<comment type="caution">
    <text evidence="14">The sequence shown here is derived from an EMBL/GenBank/DDBJ whole genome shotgun (WGS) entry which is preliminary data.</text>
</comment>
<dbReference type="InterPro" id="IPR004026">
    <property type="entry name" value="Ada_DNA_repair_Zn-bd"/>
</dbReference>
<dbReference type="InterPro" id="IPR009057">
    <property type="entry name" value="Homeodomain-like_sf"/>
</dbReference>
<feature type="region of interest" description="Disordered" evidence="12">
    <location>
        <begin position="175"/>
        <end position="253"/>
    </location>
</feature>
<evidence type="ECO:0000256" key="10">
    <source>
        <dbReference type="ARBA" id="ARBA00023163"/>
    </source>
</evidence>
<dbReference type="AlphaFoldDB" id="A0A178CW20"/>
<dbReference type="Proteomes" id="UP000185904">
    <property type="component" value="Unassembled WGS sequence"/>
</dbReference>
<name>A0A178CW20_9EURO</name>
<protein>
    <recommendedName>
        <fullName evidence="13">HTH araC/xylS-type domain-containing protein</fullName>
    </recommendedName>
</protein>
<evidence type="ECO:0000256" key="12">
    <source>
        <dbReference type="SAM" id="MobiDB-lite"/>
    </source>
</evidence>
<keyword evidence="15" id="KW-1185">Reference proteome</keyword>
<keyword evidence="5" id="KW-0227">DNA damage</keyword>
<keyword evidence="6" id="KW-0862">Zinc</keyword>
<reference evidence="14 15" key="1">
    <citation type="submission" date="2016-03" db="EMBL/GenBank/DDBJ databases">
        <title>The draft genome sequence of Fonsecaea nubica causative agent of cutaneous subcutaneous infection in human host.</title>
        <authorList>
            <person name="Costa F."/>
            <person name="Sybren D.H."/>
            <person name="Raittz R.T."/>
            <person name="Weiss V.A."/>
            <person name="Leao A.C."/>
            <person name="Gomes R."/>
            <person name="De Souza E.M."/>
            <person name="Pedrosa F.O."/>
            <person name="Steffens M.B."/>
            <person name="Bombassaro A."/>
            <person name="Tadra-Sfeir M.Z."/>
            <person name="Moreno L.F."/>
            <person name="Najafzadeh M.J."/>
            <person name="Felipe M.S."/>
            <person name="Teixeira M."/>
            <person name="Sun J."/>
            <person name="Xi L."/>
            <person name="Castro M.A."/>
            <person name="Vicente V.A."/>
        </authorList>
    </citation>
    <scope>NUCLEOTIDE SEQUENCE [LARGE SCALE GENOMIC DNA]</scope>
    <source>
        <strain evidence="14 15">CBS 269.64</strain>
    </source>
</reference>
<keyword evidence="7" id="KW-0805">Transcription regulation</keyword>
<keyword evidence="2" id="KW-0489">Methyltransferase</keyword>
<dbReference type="GeneID" id="34590101"/>
<dbReference type="RefSeq" id="XP_022499051.1">
    <property type="nucleotide sequence ID" value="XM_022644976.1"/>
</dbReference>
<keyword evidence="8" id="KW-0238">DNA-binding</keyword>
<sequence>MLAAINRATMNFPFSYPYDDESSFQSTYDPLSMSMSTSMGTVSSVPLPIQQHHQDSNKRRQRRSDNTANVFPSPCDIQSQDSSSSSSSSSFPSACPLDTYRSEPSRWRALVARDAHATDAFVYAVVTTKIYCRPDCPARLARRANVRFFDLAAQAERGGFRACKRCKPNRAKASVFGGGEVVSSSTSTSSAPSPRSEGTPGSSSAAESLSGPRTTSPVLLPAPDQQGQEQEREQHSHAAVDGHDDENENENENEDIHAKIQRAVHLVRQAALEKAQPLSLAQLSAQVGLSKWHLQRVFKKIQGVTPREMAEQILEAKATATTSPNPTHSAASSSMSMSRSLSIPEGDEMTTSRPHAQGPQPLAPLPVMGSATEEWMDGLLDSDNLFDCDYDYDYDYDFGYNDPRPQTQTQTHPQPHPQQWQWEGALPPPQAAPPSAQFAHGVQTVMIPVDMNPIMGMDFDMEMDMIIGMGMGMDIDIDMHASDAAEIEGLLNDLFPEILV</sequence>
<dbReference type="GO" id="GO:0032259">
    <property type="term" value="P:methylation"/>
    <property type="evidence" value="ECO:0007669"/>
    <property type="project" value="UniProtKB-KW"/>
</dbReference>
<comment type="cofactor">
    <cofactor evidence="1">
        <name>Zn(2+)</name>
        <dbReference type="ChEBI" id="CHEBI:29105"/>
    </cofactor>
</comment>
<dbReference type="Pfam" id="PF02805">
    <property type="entry name" value="Ada_Zn_binding"/>
    <property type="match status" value="1"/>
</dbReference>
<feature type="compositionally biased region" description="Low complexity" evidence="12">
    <location>
        <begin position="329"/>
        <end position="342"/>
    </location>
</feature>
<evidence type="ECO:0000259" key="13">
    <source>
        <dbReference type="PROSITE" id="PS01124"/>
    </source>
</evidence>
<evidence type="ECO:0000256" key="11">
    <source>
        <dbReference type="ARBA" id="ARBA00023204"/>
    </source>
</evidence>
<evidence type="ECO:0000256" key="7">
    <source>
        <dbReference type="ARBA" id="ARBA00023015"/>
    </source>
</evidence>
<keyword evidence="10" id="KW-0804">Transcription</keyword>
<feature type="compositionally biased region" description="Low complexity" evidence="12">
    <location>
        <begin position="181"/>
        <end position="198"/>
    </location>
</feature>
<dbReference type="Pfam" id="PF00165">
    <property type="entry name" value="HTH_AraC"/>
    <property type="match status" value="1"/>
</dbReference>
<dbReference type="InterPro" id="IPR018060">
    <property type="entry name" value="HTH_AraC"/>
</dbReference>
<evidence type="ECO:0000256" key="5">
    <source>
        <dbReference type="ARBA" id="ARBA00022763"/>
    </source>
</evidence>
<dbReference type="Gene3D" id="3.40.10.10">
    <property type="entry name" value="DNA Methylphosphotriester Repair Domain"/>
    <property type="match status" value="1"/>
</dbReference>
<evidence type="ECO:0000256" key="6">
    <source>
        <dbReference type="ARBA" id="ARBA00022833"/>
    </source>
</evidence>